<reference evidence="2" key="1">
    <citation type="journal article" date="2015" name="Nature">
        <title>Complex archaea that bridge the gap between prokaryotes and eukaryotes.</title>
        <authorList>
            <person name="Spang A."/>
            <person name="Saw J.H."/>
            <person name="Jorgensen S.L."/>
            <person name="Zaremba-Niedzwiedzka K."/>
            <person name="Martijn J."/>
            <person name="Lind A.E."/>
            <person name="van Eijk R."/>
            <person name="Schleper C."/>
            <person name="Guy L."/>
            <person name="Ettema T.J."/>
        </authorList>
    </citation>
    <scope>NUCLEOTIDE SEQUENCE</scope>
</reference>
<dbReference type="EMBL" id="LAZR01063953">
    <property type="protein sequence ID" value="KKK58494.1"/>
    <property type="molecule type" value="Genomic_DNA"/>
</dbReference>
<feature type="coiled-coil region" evidence="1">
    <location>
        <begin position="1"/>
        <end position="60"/>
    </location>
</feature>
<gene>
    <name evidence="2" type="ORF">LCGC14_3043860</name>
</gene>
<organism evidence="2">
    <name type="scientific">marine sediment metagenome</name>
    <dbReference type="NCBI Taxonomy" id="412755"/>
    <lineage>
        <taxon>unclassified sequences</taxon>
        <taxon>metagenomes</taxon>
        <taxon>ecological metagenomes</taxon>
    </lineage>
</organism>
<accession>A0A0F8YWR2</accession>
<name>A0A0F8YWR2_9ZZZZ</name>
<comment type="caution">
    <text evidence="2">The sequence shown here is derived from an EMBL/GenBank/DDBJ whole genome shotgun (WGS) entry which is preliminary data.</text>
</comment>
<proteinExistence type="predicted"/>
<sequence length="60" mass="6921">MNNKNDKIKKLEKENQILERTIDDIAWGCTSVSPGAAAFSNQIMNRIDKCQRKINDLRKD</sequence>
<evidence type="ECO:0000256" key="1">
    <source>
        <dbReference type="SAM" id="Coils"/>
    </source>
</evidence>
<keyword evidence="1" id="KW-0175">Coiled coil</keyword>
<protein>
    <submittedName>
        <fullName evidence="2">Uncharacterized protein</fullName>
    </submittedName>
</protein>
<dbReference type="AlphaFoldDB" id="A0A0F8YWR2"/>
<evidence type="ECO:0000313" key="2">
    <source>
        <dbReference type="EMBL" id="KKK58494.1"/>
    </source>
</evidence>